<dbReference type="GeneID" id="37227178"/>
<keyword evidence="2" id="KW-0812">Transmembrane</keyword>
<keyword evidence="2" id="KW-0472">Membrane</keyword>
<organism evidence="4 5">
    <name type="scientific">Aspergillus ibericus CBS 121593</name>
    <dbReference type="NCBI Taxonomy" id="1448316"/>
    <lineage>
        <taxon>Eukaryota</taxon>
        <taxon>Fungi</taxon>
        <taxon>Dikarya</taxon>
        <taxon>Ascomycota</taxon>
        <taxon>Pezizomycotina</taxon>
        <taxon>Eurotiomycetes</taxon>
        <taxon>Eurotiomycetidae</taxon>
        <taxon>Eurotiales</taxon>
        <taxon>Aspergillaceae</taxon>
        <taxon>Aspergillus</taxon>
        <taxon>Aspergillus subgen. Circumdati</taxon>
    </lineage>
</organism>
<dbReference type="PANTHER" id="PTHR42109">
    <property type="entry name" value="UNPLACED GENOMIC SCAFFOLD UM_SCAF_CONTIG_1.265, WHOLE GENOME SHOTGUN SEQUENCE"/>
    <property type="match status" value="1"/>
</dbReference>
<feature type="transmembrane region" description="Helical" evidence="2">
    <location>
        <begin position="89"/>
        <end position="108"/>
    </location>
</feature>
<proteinExistence type="predicted"/>
<evidence type="ECO:0000256" key="1">
    <source>
        <dbReference type="SAM" id="MobiDB-lite"/>
    </source>
</evidence>
<dbReference type="OrthoDB" id="2560628at2759"/>
<evidence type="ECO:0000313" key="4">
    <source>
        <dbReference type="EMBL" id="RAK96586.1"/>
    </source>
</evidence>
<feature type="transmembrane region" description="Helical" evidence="2">
    <location>
        <begin position="128"/>
        <end position="148"/>
    </location>
</feature>
<dbReference type="PANTHER" id="PTHR42109:SF2">
    <property type="entry name" value="INTEGRAL MEMBRANE PROTEIN"/>
    <property type="match status" value="1"/>
</dbReference>
<feature type="transmembrane region" description="Helical" evidence="2">
    <location>
        <begin position="198"/>
        <end position="221"/>
    </location>
</feature>
<dbReference type="STRING" id="1448316.A0A395GMN7"/>
<feature type="region of interest" description="Disordered" evidence="1">
    <location>
        <begin position="231"/>
        <end position="273"/>
    </location>
</feature>
<feature type="compositionally biased region" description="Basic and acidic residues" evidence="1">
    <location>
        <begin position="255"/>
        <end position="273"/>
    </location>
</feature>
<dbReference type="Pfam" id="PF24800">
    <property type="entry name" value="DUF7702"/>
    <property type="match status" value="1"/>
</dbReference>
<dbReference type="EMBL" id="KZ824473">
    <property type="protein sequence ID" value="RAK96586.1"/>
    <property type="molecule type" value="Genomic_DNA"/>
</dbReference>
<dbReference type="AlphaFoldDB" id="A0A395GMN7"/>
<dbReference type="RefSeq" id="XP_025570914.1">
    <property type="nucleotide sequence ID" value="XM_025722313.1"/>
</dbReference>
<keyword evidence="5" id="KW-1185">Reference proteome</keyword>
<feature type="domain" description="DUF7702" evidence="3">
    <location>
        <begin position="69"/>
        <end position="221"/>
    </location>
</feature>
<feature type="transmembrane region" description="Helical" evidence="2">
    <location>
        <begin position="160"/>
        <end position="178"/>
    </location>
</feature>
<sequence length="273" mass="29260">MTVTVKGVAIAELVVYIPTALVTLLIDGSISSSSAVSGSFDEICQHGPSDPGSRHNVLLHELSSVSGIARKLVGIYSQKATAISGRSKVVQLLHIPCLTALILSIIGGTDQASSNPSDQAGGKTETRVGIIIFLAVYIVLCILWITTIKDLSRMVSSQKRIVAVMLMALPLIACRLLYSLISDFSHDRRFSLVSGDVTIRLCMATIEEFLVVLMYTVLGIITPRYDANAPSSPQQWPHSAEDTESQAAPGGSRGACDHQKYAHVGHEHNGLPR</sequence>
<dbReference type="Proteomes" id="UP000249402">
    <property type="component" value="Unassembled WGS sequence"/>
</dbReference>
<evidence type="ECO:0000313" key="5">
    <source>
        <dbReference type="Proteomes" id="UP000249402"/>
    </source>
</evidence>
<evidence type="ECO:0000259" key="3">
    <source>
        <dbReference type="Pfam" id="PF24800"/>
    </source>
</evidence>
<evidence type="ECO:0000256" key="2">
    <source>
        <dbReference type="SAM" id="Phobius"/>
    </source>
</evidence>
<reference evidence="4 5" key="1">
    <citation type="submission" date="2018-02" db="EMBL/GenBank/DDBJ databases">
        <title>The genomes of Aspergillus section Nigri reveals drivers in fungal speciation.</title>
        <authorList>
            <consortium name="DOE Joint Genome Institute"/>
            <person name="Vesth T.C."/>
            <person name="Nybo J."/>
            <person name="Theobald S."/>
            <person name="Brandl J."/>
            <person name="Frisvad J.C."/>
            <person name="Nielsen K.F."/>
            <person name="Lyhne E.K."/>
            <person name="Kogle M.E."/>
            <person name="Kuo A."/>
            <person name="Riley R."/>
            <person name="Clum A."/>
            <person name="Nolan M."/>
            <person name="Lipzen A."/>
            <person name="Salamov A."/>
            <person name="Henrissat B."/>
            <person name="Wiebenga A."/>
            <person name="De vries R.P."/>
            <person name="Grigoriev I.V."/>
            <person name="Mortensen U.H."/>
            <person name="Andersen M.R."/>
            <person name="Baker S.E."/>
        </authorList>
    </citation>
    <scope>NUCLEOTIDE SEQUENCE [LARGE SCALE GENOMIC DNA]</scope>
    <source>
        <strain evidence="4 5">CBS 121593</strain>
    </source>
</reference>
<name>A0A395GMN7_9EURO</name>
<dbReference type="VEuPathDB" id="FungiDB:BO80DRAFT_458890"/>
<keyword evidence="2" id="KW-1133">Transmembrane helix</keyword>
<gene>
    <name evidence="4" type="ORF">BO80DRAFT_458890</name>
</gene>
<accession>A0A395GMN7</accession>
<dbReference type="InterPro" id="IPR056119">
    <property type="entry name" value="DUF7702"/>
</dbReference>
<protein>
    <recommendedName>
        <fullName evidence="3">DUF7702 domain-containing protein</fullName>
    </recommendedName>
</protein>